<dbReference type="RefSeq" id="WP_025287704.1">
    <property type="nucleotide sequence ID" value="NZ_CP003181.2"/>
</dbReference>
<keyword evidence="5 14" id="KW-1003">Cell membrane</keyword>
<comment type="subunit">
    <text evidence="14">Homodimer.</text>
</comment>
<dbReference type="PIRSF" id="PIRSF004638">
    <property type="entry name" value="UCP004638"/>
    <property type="match status" value="1"/>
</dbReference>
<dbReference type="EMBL" id="CP003181">
    <property type="protein sequence ID" value="AHJ64352.1"/>
    <property type="molecule type" value="Genomic_DNA"/>
</dbReference>
<gene>
    <name evidence="16" type="ORF">GbCGDNIH3_2432</name>
</gene>
<evidence type="ECO:0000256" key="6">
    <source>
        <dbReference type="ARBA" id="ARBA00022617"/>
    </source>
</evidence>
<evidence type="ECO:0000313" key="16">
    <source>
        <dbReference type="EMBL" id="AHJ64352.1"/>
    </source>
</evidence>
<evidence type="ECO:0000256" key="1">
    <source>
        <dbReference type="ARBA" id="ARBA00004651"/>
    </source>
</evidence>
<dbReference type="Pfam" id="PF03653">
    <property type="entry name" value="UPF0093"/>
    <property type="match status" value="1"/>
</dbReference>
<evidence type="ECO:0000256" key="7">
    <source>
        <dbReference type="ARBA" id="ARBA00022692"/>
    </source>
</evidence>
<comment type="subcellular location">
    <subcellularLocation>
        <location evidence="1 14">Cell membrane</location>
        <topology evidence="1 14">Multi-pass membrane protein</topology>
    </subcellularLocation>
</comment>
<proteinExistence type="inferred from homology"/>
<keyword evidence="12 14" id="KW-0472">Membrane</keyword>
<evidence type="ECO:0000256" key="15">
    <source>
        <dbReference type="PIRNR" id="PIRNR004638"/>
    </source>
</evidence>
<keyword evidence="11 14" id="KW-0408">Iron</keyword>
<evidence type="ECO:0000256" key="3">
    <source>
        <dbReference type="ARBA" id="ARBA00006501"/>
    </source>
</evidence>
<evidence type="ECO:0000256" key="13">
    <source>
        <dbReference type="ARBA" id="ARBA00048390"/>
    </source>
</evidence>
<protein>
    <recommendedName>
        <fullName evidence="4 14">Protoporphyrinogen IX oxidase</fullName>
        <shortName evidence="14">PPO</shortName>
        <ecNumber evidence="14 15">1.3.99.-</ecNumber>
    </recommendedName>
</protein>
<dbReference type="GO" id="GO:0006782">
    <property type="term" value="P:protoporphyrinogen IX biosynthetic process"/>
    <property type="evidence" value="ECO:0007669"/>
    <property type="project" value="UniProtKB-UniRule"/>
</dbReference>
<dbReference type="InterPro" id="IPR005265">
    <property type="entry name" value="HemJ-like"/>
</dbReference>
<dbReference type="GO" id="GO:0046872">
    <property type="term" value="F:metal ion binding"/>
    <property type="evidence" value="ECO:0007669"/>
    <property type="project" value="UniProtKB-UniRule"/>
</dbReference>
<evidence type="ECO:0000256" key="9">
    <source>
        <dbReference type="ARBA" id="ARBA00022989"/>
    </source>
</evidence>
<dbReference type="EC" id="1.3.99.-" evidence="14 15"/>
<evidence type="ECO:0000256" key="11">
    <source>
        <dbReference type="ARBA" id="ARBA00023004"/>
    </source>
</evidence>
<feature type="binding site" description="axial binding residue" evidence="14">
    <location>
        <position position="17"/>
    </location>
    <ligand>
        <name>heme</name>
        <dbReference type="ChEBI" id="CHEBI:30413"/>
    </ligand>
    <ligandPart>
        <name>Fe</name>
        <dbReference type="ChEBI" id="CHEBI:18248"/>
    </ligandPart>
</feature>
<dbReference type="AlphaFoldDB" id="A0AAN0VGW3"/>
<dbReference type="Proteomes" id="UP000019438">
    <property type="component" value="Chromosome"/>
</dbReference>
<evidence type="ECO:0000256" key="2">
    <source>
        <dbReference type="ARBA" id="ARBA00005073"/>
    </source>
</evidence>
<feature type="binding site" description="axial binding residue" evidence="14">
    <location>
        <position position="94"/>
    </location>
    <ligand>
        <name>heme</name>
        <dbReference type="ChEBI" id="CHEBI:30413"/>
    </ligand>
    <ligandPart>
        <name>Fe</name>
        <dbReference type="ChEBI" id="CHEBI:18248"/>
    </ligandPart>
</feature>
<feature type="transmembrane region" description="Helical" evidence="14">
    <location>
        <begin position="90"/>
        <end position="108"/>
    </location>
</feature>
<evidence type="ECO:0000256" key="4">
    <source>
        <dbReference type="ARBA" id="ARBA00017504"/>
    </source>
</evidence>
<reference evidence="17" key="1">
    <citation type="submission" date="2012-06" db="EMBL/GenBank/DDBJ databases">
        <title>Genome analysis of multiple Granulibacter bethesdensis isolates demonstrates substantial genome diversity.</title>
        <authorList>
            <person name="Greenberg D.E."/>
            <person name="Porcella S.F."/>
            <person name="Zarember K."/>
            <person name="Zelazny A.M."/>
            <person name="Bruno D."/>
            <person name="Martens C."/>
            <person name="Barbian K.D."/>
            <person name="Jaske E."/>
            <person name="Holland S.M."/>
        </authorList>
    </citation>
    <scope>NUCLEOTIDE SEQUENCE [LARGE SCALE GENOMIC DNA]</scope>
    <source>
        <strain evidence="17">CGDNIH3</strain>
    </source>
</reference>
<dbReference type="NCBIfam" id="TIGR00701">
    <property type="entry name" value="protoporphyrinogen oxidase HemJ"/>
    <property type="match status" value="1"/>
</dbReference>
<dbReference type="PANTHER" id="PTHR40255:SF1">
    <property type="entry name" value="PROTOPORPHYRINOGEN IX OXIDASE"/>
    <property type="match status" value="1"/>
</dbReference>
<feature type="transmembrane region" description="Helical" evidence="14">
    <location>
        <begin position="62"/>
        <end position="84"/>
    </location>
</feature>
<evidence type="ECO:0000313" key="17">
    <source>
        <dbReference type="Proteomes" id="UP000019438"/>
    </source>
</evidence>
<evidence type="ECO:0000256" key="10">
    <source>
        <dbReference type="ARBA" id="ARBA00023002"/>
    </source>
</evidence>
<sequence length="150" mass="17638">MTASFLTPFYLWIKTAHIASMIAWMAGLFYLPRLYVYHCGLRRGSEESERFKIMERRLLKQIINPAMMATWLFGILLVLTPGVIDWSRGWWHVKLLCVLLMSGFHGAMSKGRRDFLEDRNTRTHKFYRIANEVPTLLMLIIVTMVIVRPF</sequence>
<dbReference type="KEGG" id="gbc:GbCGDNIH3_2432"/>
<name>A0AAN0VGW3_9PROT</name>
<evidence type="ECO:0000256" key="8">
    <source>
        <dbReference type="ARBA" id="ARBA00022723"/>
    </source>
</evidence>
<evidence type="ECO:0000256" key="12">
    <source>
        <dbReference type="ARBA" id="ARBA00023136"/>
    </source>
</evidence>
<evidence type="ECO:0000256" key="14">
    <source>
        <dbReference type="HAMAP-Rule" id="MF_02239"/>
    </source>
</evidence>
<dbReference type="GO" id="GO:0070818">
    <property type="term" value="F:protoporphyrinogen oxidase activity"/>
    <property type="evidence" value="ECO:0007669"/>
    <property type="project" value="UniProtKB-UniRule"/>
</dbReference>
<comment type="similarity">
    <text evidence="3 14 15">Belongs to the HemJ family.</text>
</comment>
<comment type="pathway">
    <text evidence="2 14 15">Porphyrin-containing compound metabolism; protoporphyrin-IX biosynthesis; protoporphyrin-IX from protoporphyrinogen-IX: step 1/1.</text>
</comment>
<feature type="transmembrane region" description="Helical" evidence="14">
    <location>
        <begin position="12"/>
        <end position="31"/>
    </location>
</feature>
<keyword evidence="7 14" id="KW-0812">Transmembrane</keyword>
<feature type="transmembrane region" description="Helical" evidence="14">
    <location>
        <begin position="129"/>
        <end position="147"/>
    </location>
</feature>
<comment type="function">
    <text evidence="14 15">Catalyzes the oxidation of protoporphyrinogen IX to protoporphyrin IX.</text>
</comment>
<accession>A0AAN0VGW3</accession>
<keyword evidence="8 14" id="KW-0479">Metal-binding</keyword>
<evidence type="ECO:0000256" key="5">
    <source>
        <dbReference type="ARBA" id="ARBA00022475"/>
    </source>
</evidence>
<dbReference type="GO" id="GO:0005886">
    <property type="term" value="C:plasma membrane"/>
    <property type="evidence" value="ECO:0007669"/>
    <property type="project" value="UniProtKB-SubCell"/>
</dbReference>
<keyword evidence="9 14" id="KW-1133">Transmembrane helix</keyword>
<keyword evidence="6 14" id="KW-0349">Heme</keyword>
<organism evidence="16 17">
    <name type="scientific">Granulibacter bethesdensis</name>
    <dbReference type="NCBI Taxonomy" id="364410"/>
    <lineage>
        <taxon>Bacteria</taxon>
        <taxon>Pseudomonadati</taxon>
        <taxon>Pseudomonadota</taxon>
        <taxon>Alphaproteobacteria</taxon>
        <taxon>Acetobacterales</taxon>
        <taxon>Acetobacteraceae</taxon>
        <taxon>Granulibacter</taxon>
    </lineage>
</organism>
<dbReference type="PANTHER" id="PTHR40255">
    <property type="entry name" value="UPF0093 MEMBRANE PROTEIN SLR1790"/>
    <property type="match status" value="1"/>
</dbReference>
<comment type="cofactor">
    <cofactor evidence="14 15">
        <name>heme b</name>
        <dbReference type="ChEBI" id="CHEBI:60344"/>
    </cofactor>
    <text evidence="14 15">Binds 1 heme b (iron(II)-protoporphyrin IX) group per subunit.</text>
</comment>
<comment type="catalytic activity">
    <reaction evidence="13 14 15">
        <text>protoporphyrinogen IX + 3 A = protoporphyrin IX + 3 AH2</text>
        <dbReference type="Rhea" id="RHEA:62000"/>
        <dbReference type="ChEBI" id="CHEBI:13193"/>
        <dbReference type="ChEBI" id="CHEBI:17499"/>
        <dbReference type="ChEBI" id="CHEBI:57306"/>
        <dbReference type="ChEBI" id="CHEBI:57307"/>
    </reaction>
</comment>
<keyword evidence="10 14" id="KW-0560">Oxidoreductase</keyword>
<dbReference type="HAMAP" id="MF_02239">
    <property type="entry name" value="HemJ"/>
    <property type="match status" value="1"/>
</dbReference>